<gene>
    <name evidence="1" type="ORF">ERS852395_01968</name>
</gene>
<sequence>MLQIKKYEGADKEMDENLRMCISTNERDHKKFLQIYKTGTKLDKFGSDLLIFVGPGLERIGRIEKITHFFILLICISAWNAKISLFIYVMLHLLIMMAGRWIIRFSSGKLDAIQEECTKHYDKFRYDMYRKNGIMQNSENGRDEICFENSGNMKVVSGMFTAEFNSGVPEIYIGCRKNKCDLPLESRSGKDLCSMRHNIASVEFTDKFDILVEEGTELKCMKYLTPTRQLAMIQAHIWDDIRQMTFYNGRIVGYMTNGFGGYIPGIDVYNRKSILKSFEDVENYCQNVGRLARSAHSTYLQLEKIM</sequence>
<accession>A0A174BUF8</accession>
<evidence type="ECO:0000313" key="2">
    <source>
        <dbReference type="Proteomes" id="UP000095447"/>
    </source>
</evidence>
<dbReference type="Proteomes" id="UP000095447">
    <property type="component" value="Unassembled WGS sequence"/>
</dbReference>
<protein>
    <recommendedName>
        <fullName evidence="3">DUF3137 domain-containing protein</fullName>
    </recommendedName>
</protein>
<evidence type="ECO:0000313" key="1">
    <source>
        <dbReference type="EMBL" id="CUO04692.1"/>
    </source>
</evidence>
<proteinExistence type="predicted"/>
<dbReference type="AlphaFoldDB" id="A0A174BUF8"/>
<organism evidence="1 2">
    <name type="scientific">Blautia obeum</name>
    <dbReference type="NCBI Taxonomy" id="40520"/>
    <lineage>
        <taxon>Bacteria</taxon>
        <taxon>Bacillati</taxon>
        <taxon>Bacillota</taxon>
        <taxon>Clostridia</taxon>
        <taxon>Lachnospirales</taxon>
        <taxon>Lachnospiraceae</taxon>
        <taxon>Blautia</taxon>
    </lineage>
</organism>
<dbReference type="EMBL" id="CYZA01000009">
    <property type="protein sequence ID" value="CUO04692.1"/>
    <property type="molecule type" value="Genomic_DNA"/>
</dbReference>
<dbReference type="RefSeq" id="WP_055053505.1">
    <property type="nucleotide sequence ID" value="NZ_CYZA01000009.1"/>
</dbReference>
<evidence type="ECO:0008006" key="3">
    <source>
        <dbReference type="Google" id="ProtNLM"/>
    </source>
</evidence>
<name>A0A174BUF8_9FIRM</name>
<reference evidence="1 2" key="1">
    <citation type="submission" date="2015-09" db="EMBL/GenBank/DDBJ databases">
        <authorList>
            <consortium name="Pathogen Informatics"/>
        </authorList>
    </citation>
    <scope>NUCLEOTIDE SEQUENCE [LARGE SCALE GENOMIC DNA]</scope>
    <source>
        <strain evidence="1 2">2789STDY5608838</strain>
    </source>
</reference>